<reference evidence="5 6" key="1">
    <citation type="submission" date="2018-11" db="EMBL/GenBank/DDBJ databases">
        <title>Genome sequencing of Paenibacillus sp. KCOM 3021 (= ChDC PVNT-B20).</title>
        <authorList>
            <person name="Kook J.-K."/>
            <person name="Park S.-N."/>
            <person name="Lim Y.K."/>
        </authorList>
    </citation>
    <scope>NUCLEOTIDE SEQUENCE [LARGE SCALE GENOMIC DNA]</scope>
    <source>
        <strain evidence="5 6">KCOM 3021</strain>
    </source>
</reference>
<dbReference type="SUPFAM" id="SSF46785">
    <property type="entry name" value="Winged helix' DNA-binding domain"/>
    <property type="match status" value="1"/>
</dbReference>
<dbReference type="InterPro" id="IPR011711">
    <property type="entry name" value="GntR_C"/>
</dbReference>
<dbReference type="InterPro" id="IPR000524">
    <property type="entry name" value="Tscrpt_reg_HTH_GntR"/>
</dbReference>
<evidence type="ECO:0000313" key="6">
    <source>
        <dbReference type="Proteomes" id="UP000267017"/>
    </source>
</evidence>
<keyword evidence="3" id="KW-0804">Transcription</keyword>
<dbReference type="Gene3D" id="1.20.120.530">
    <property type="entry name" value="GntR ligand-binding domain-like"/>
    <property type="match status" value="1"/>
</dbReference>
<protein>
    <submittedName>
        <fullName evidence="5">FadR family transcriptional regulator</fullName>
    </submittedName>
</protein>
<keyword evidence="6" id="KW-1185">Reference proteome</keyword>
<sequence>MPIQFNRVSSNKLYIQIYDQILSEILSGSFEVGDKLPTERELCAQFGVSRAPIRQALSALEMNGYIYSRQGEGVFVKNTQNPAEQPPSDTAFMLESVSPEDIVDARMNLEPLIAKFAAQRATDEDIEALHATIMQMEKETQAGHYVPETDEQLHTEIAKASHNDLFIQFMAVIANAMKQQEMWKFIRDRTVTRPDYRDTNFSEHKRIIQAIENHDAEEATRLMTSHMQNLYDRYWKD</sequence>
<dbReference type="SMART" id="SM00895">
    <property type="entry name" value="FCD"/>
    <property type="match status" value="1"/>
</dbReference>
<comment type="caution">
    <text evidence="5">The sequence shown here is derived from an EMBL/GenBank/DDBJ whole genome shotgun (WGS) entry which is preliminary data.</text>
</comment>
<dbReference type="InterPro" id="IPR008920">
    <property type="entry name" value="TF_FadR/GntR_C"/>
</dbReference>
<dbReference type="SMART" id="SM00345">
    <property type="entry name" value="HTH_GNTR"/>
    <property type="match status" value="1"/>
</dbReference>
<dbReference type="OrthoDB" id="214086at2"/>
<dbReference type="EMBL" id="RRCN01000001">
    <property type="protein sequence ID" value="RRJ61988.1"/>
    <property type="molecule type" value="Genomic_DNA"/>
</dbReference>
<evidence type="ECO:0000256" key="1">
    <source>
        <dbReference type="ARBA" id="ARBA00023015"/>
    </source>
</evidence>
<dbReference type="PRINTS" id="PR00035">
    <property type="entry name" value="HTHGNTR"/>
</dbReference>
<dbReference type="SUPFAM" id="SSF48008">
    <property type="entry name" value="GntR ligand-binding domain-like"/>
    <property type="match status" value="1"/>
</dbReference>
<dbReference type="InterPro" id="IPR036390">
    <property type="entry name" value="WH_DNA-bd_sf"/>
</dbReference>
<dbReference type="Pfam" id="PF00392">
    <property type="entry name" value="GntR"/>
    <property type="match status" value="1"/>
</dbReference>
<keyword evidence="1" id="KW-0805">Transcription regulation</keyword>
<gene>
    <name evidence="5" type="ORF">EHV15_02585</name>
</gene>
<dbReference type="GO" id="GO:0003677">
    <property type="term" value="F:DNA binding"/>
    <property type="evidence" value="ECO:0007669"/>
    <property type="project" value="UniProtKB-KW"/>
</dbReference>
<dbReference type="Gene3D" id="1.10.10.10">
    <property type="entry name" value="Winged helix-like DNA-binding domain superfamily/Winged helix DNA-binding domain"/>
    <property type="match status" value="1"/>
</dbReference>
<keyword evidence="2" id="KW-0238">DNA-binding</keyword>
<dbReference type="GO" id="GO:0003700">
    <property type="term" value="F:DNA-binding transcription factor activity"/>
    <property type="evidence" value="ECO:0007669"/>
    <property type="project" value="InterPro"/>
</dbReference>
<dbReference type="CDD" id="cd07377">
    <property type="entry name" value="WHTH_GntR"/>
    <property type="match status" value="1"/>
</dbReference>
<dbReference type="Pfam" id="PF07729">
    <property type="entry name" value="FCD"/>
    <property type="match status" value="1"/>
</dbReference>
<accession>A0A3P3TXJ6</accession>
<evidence type="ECO:0000259" key="4">
    <source>
        <dbReference type="PROSITE" id="PS50949"/>
    </source>
</evidence>
<dbReference type="Proteomes" id="UP000267017">
    <property type="component" value="Unassembled WGS sequence"/>
</dbReference>
<dbReference type="PANTHER" id="PTHR43537:SF5">
    <property type="entry name" value="UXU OPERON TRANSCRIPTIONAL REGULATOR"/>
    <property type="match status" value="1"/>
</dbReference>
<evidence type="ECO:0000256" key="3">
    <source>
        <dbReference type="ARBA" id="ARBA00023163"/>
    </source>
</evidence>
<organism evidence="5 6">
    <name type="scientific">Paenibacillus oralis</name>
    <dbReference type="NCBI Taxonomy" id="2490856"/>
    <lineage>
        <taxon>Bacteria</taxon>
        <taxon>Bacillati</taxon>
        <taxon>Bacillota</taxon>
        <taxon>Bacilli</taxon>
        <taxon>Bacillales</taxon>
        <taxon>Paenibacillaceae</taxon>
        <taxon>Paenibacillus</taxon>
    </lineage>
</organism>
<evidence type="ECO:0000256" key="2">
    <source>
        <dbReference type="ARBA" id="ARBA00023125"/>
    </source>
</evidence>
<proteinExistence type="predicted"/>
<dbReference type="PANTHER" id="PTHR43537">
    <property type="entry name" value="TRANSCRIPTIONAL REGULATOR, GNTR FAMILY"/>
    <property type="match status" value="1"/>
</dbReference>
<dbReference type="AlphaFoldDB" id="A0A3P3TXJ6"/>
<evidence type="ECO:0000313" key="5">
    <source>
        <dbReference type="EMBL" id="RRJ61988.1"/>
    </source>
</evidence>
<dbReference type="PROSITE" id="PS50949">
    <property type="entry name" value="HTH_GNTR"/>
    <property type="match status" value="1"/>
</dbReference>
<feature type="domain" description="HTH gntR-type" evidence="4">
    <location>
        <begin position="11"/>
        <end position="79"/>
    </location>
</feature>
<dbReference type="InterPro" id="IPR036388">
    <property type="entry name" value="WH-like_DNA-bd_sf"/>
</dbReference>
<dbReference type="RefSeq" id="WP_128629905.1">
    <property type="nucleotide sequence ID" value="NZ_RRCN01000001.1"/>
</dbReference>
<name>A0A3P3TXJ6_9BACL</name>